<proteinExistence type="predicted"/>
<comment type="caution">
    <text evidence="2">The sequence shown here is derived from an EMBL/GenBank/DDBJ whole genome shotgun (WGS) entry which is preliminary data.</text>
</comment>
<sequence>MPQPEDRSADSLAGGACLLPATAPAEIDPAVLATLGASLAGLLLLAALGLAG</sequence>
<dbReference type="AlphaFoldDB" id="D5RLK1"/>
<dbReference type="RefSeq" id="WP_007004379.1">
    <property type="nucleotide sequence ID" value="NZ_GG770779.1"/>
</dbReference>
<protein>
    <submittedName>
        <fullName evidence="2">Uncharacterized protein</fullName>
    </submittedName>
</protein>
<keyword evidence="1" id="KW-0472">Membrane</keyword>
<evidence type="ECO:0000313" key="3">
    <source>
        <dbReference type="Proteomes" id="UP000005324"/>
    </source>
</evidence>
<organism evidence="2 3">
    <name type="scientific">Pseudoroseomonas cervicalis ATCC 49957</name>
    <dbReference type="NCBI Taxonomy" id="525371"/>
    <lineage>
        <taxon>Bacteria</taxon>
        <taxon>Pseudomonadati</taxon>
        <taxon>Pseudomonadota</taxon>
        <taxon>Alphaproteobacteria</taxon>
        <taxon>Acetobacterales</taxon>
        <taxon>Roseomonadaceae</taxon>
        <taxon>Roseomonas</taxon>
    </lineage>
</organism>
<feature type="transmembrane region" description="Helical" evidence="1">
    <location>
        <begin position="30"/>
        <end position="51"/>
    </location>
</feature>
<dbReference type="EMBL" id="ADVL01000318">
    <property type="protein sequence ID" value="EFH11826.1"/>
    <property type="molecule type" value="Genomic_DNA"/>
</dbReference>
<gene>
    <name evidence="2" type="ORF">HMPREF0731_1962</name>
</gene>
<keyword evidence="1" id="KW-1133">Transmembrane helix</keyword>
<evidence type="ECO:0000256" key="1">
    <source>
        <dbReference type="SAM" id="Phobius"/>
    </source>
</evidence>
<dbReference type="Proteomes" id="UP000005324">
    <property type="component" value="Unassembled WGS sequence"/>
</dbReference>
<reference evidence="2 3" key="1">
    <citation type="submission" date="2010-04" db="EMBL/GenBank/DDBJ databases">
        <authorList>
            <person name="Qin X."/>
            <person name="Bachman B."/>
            <person name="Battles P."/>
            <person name="Bell A."/>
            <person name="Bess C."/>
            <person name="Bickham C."/>
            <person name="Chaboub L."/>
            <person name="Chen D."/>
            <person name="Coyle M."/>
            <person name="Deiros D.R."/>
            <person name="Dinh H."/>
            <person name="Forbes L."/>
            <person name="Fowler G."/>
            <person name="Francisco L."/>
            <person name="Fu Q."/>
            <person name="Gubbala S."/>
            <person name="Hale W."/>
            <person name="Han Y."/>
            <person name="Hemphill L."/>
            <person name="Highlander S.K."/>
            <person name="Hirani K."/>
            <person name="Hogues M."/>
            <person name="Jackson L."/>
            <person name="Jakkamsetti A."/>
            <person name="Javaid M."/>
            <person name="Jiang H."/>
            <person name="Korchina V."/>
            <person name="Kovar C."/>
            <person name="Lara F."/>
            <person name="Lee S."/>
            <person name="Mata R."/>
            <person name="Mathew T."/>
            <person name="Moen C."/>
            <person name="Morales K."/>
            <person name="Munidasa M."/>
            <person name="Nazareth L."/>
            <person name="Ngo R."/>
            <person name="Nguyen L."/>
            <person name="Okwuonu G."/>
            <person name="Ongeri F."/>
            <person name="Patil S."/>
            <person name="Petrosino J."/>
            <person name="Pham C."/>
            <person name="Pham P."/>
            <person name="Pu L.-L."/>
            <person name="Puazo M."/>
            <person name="Raj R."/>
            <person name="Reid J."/>
            <person name="Rouhana J."/>
            <person name="Saada N."/>
            <person name="Shang Y."/>
            <person name="Simmons D."/>
            <person name="Thornton R."/>
            <person name="Warren J."/>
            <person name="Weissenberger G."/>
            <person name="Zhang J."/>
            <person name="Zhang L."/>
            <person name="Zhou C."/>
            <person name="Zhu D."/>
            <person name="Muzny D."/>
            <person name="Worley K."/>
            <person name="Gibbs R."/>
        </authorList>
    </citation>
    <scope>NUCLEOTIDE SEQUENCE [LARGE SCALE GENOMIC DNA]</scope>
    <source>
        <strain evidence="2 3">ATCC 49957</strain>
    </source>
</reference>
<keyword evidence="1" id="KW-0812">Transmembrane</keyword>
<keyword evidence="3" id="KW-1185">Reference proteome</keyword>
<accession>D5RLK1</accession>
<name>D5RLK1_9PROT</name>
<evidence type="ECO:0000313" key="2">
    <source>
        <dbReference type="EMBL" id="EFH11826.1"/>
    </source>
</evidence>
<dbReference type="HOGENOM" id="CLU_3084287_0_0_5"/>